<dbReference type="InterPro" id="IPR024041">
    <property type="entry name" value="NH4_transpt_AmtB-like_dom"/>
</dbReference>
<keyword evidence="6 8" id="KW-0472">Membrane</keyword>
<dbReference type="Pfam" id="PF00909">
    <property type="entry name" value="Ammonium_transp"/>
    <property type="match status" value="1"/>
</dbReference>
<keyword evidence="3 8" id="KW-0813">Transport</keyword>
<dbReference type="GO" id="GO:0008519">
    <property type="term" value="F:ammonium channel activity"/>
    <property type="evidence" value="ECO:0007669"/>
    <property type="project" value="InterPro"/>
</dbReference>
<dbReference type="InterPro" id="IPR001905">
    <property type="entry name" value="Ammonium_transpt"/>
</dbReference>
<gene>
    <name evidence="11" type="ORF">PO878_00855</name>
</gene>
<evidence type="ECO:0000256" key="5">
    <source>
        <dbReference type="ARBA" id="ARBA00022989"/>
    </source>
</evidence>
<dbReference type="GO" id="GO:0005886">
    <property type="term" value="C:plasma membrane"/>
    <property type="evidence" value="ECO:0007669"/>
    <property type="project" value="UniProtKB-SubCell"/>
</dbReference>
<name>A0AAF0BVZ4_9ACTN</name>
<dbReference type="PANTHER" id="PTHR11730:SF89">
    <property type="entry name" value="AMMONIUM TRANSPORTER SLL0108-RELATED"/>
    <property type="match status" value="1"/>
</dbReference>
<evidence type="ECO:0000256" key="7">
    <source>
        <dbReference type="ARBA" id="ARBA00023177"/>
    </source>
</evidence>
<proteinExistence type="inferred from homology"/>
<keyword evidence="4 8" id="KW-0812">Transmembrane</keyword>
<dbReference type="InterPro" id="IPR018047">
    <property type="entry name" value="Ammonium_transpt_CS"/>
</dbReference>
<evidence type="ECO:0000313" key="11">
    <source>
        <dbReference type="EMBL" id="WCO67270.1"/>
    </source>
</evidence>
<keyword evidence="5 8" id="KW-1133">Transmembrane helix</keyword>
<dbReference type="NCBIfam" id="TIGR00836">
    <property type="entry name" value="amt"/>
    <property type="match status" value="1"/>
</dbReference>
<dbReference type="Proteomes" id="UP001216390">
    <property type="component" value="Chromosome"/>
</dbReference>
<keyword evidence="7 8" id="KW-0924">Ammonia transport</keyword>
<feature type="transmembrane region" description="Helical" evidence="8">
    <location>
        <begin position="162"/>
        <end position="182"/>
    </location>
</feature>
<dbReference type="KEGG" id="ima:PO878_00855"/>
<feature type="transmembrane region" description="Helical" evidence="8">
    <location>
        <begin position="327"/>
        <end position="343"/>
    </location>
</feature>
<keyword evidence="12" id="KW-1185">Reference proteome</keyword>
<feature type="chain" id="PRO_5042042764" description="Ammonium transporter" evidence="9">
    <location>
        <begin position="26"/>
        <end position="475"/>
    </location>
</feature>
<dbReference type="FunFam" id="1.10.3430.10:FF:000008">
    <property type="entry name" value="Ammonium transporter"/>
    <property type="match status" value="1"/>
</dbReference>
<feature type="transmembrane region" description="Helical" evidence="8">
    <location>
        <begin position="202"/>
        <end position="222"/>
    </location>
</feature>
<protein>
    <recommendedName>
        <fullName evidence="8">Ammonium transporter</fullName>
    </recommendedName>
</protein>
<dbReference type="Gene3D" id="1.10.3430.10">
    <property type="entry name" value="Ammonium transporter AmtB like domains"/>
    <property type="match status" value="1"/>
</dbReference>
<feature type="transmembrane region" description="Helical" evidence="8">
    <location>
        <begin position="355"/>
        <end position="375"/>
    </location>
</feature>
<evidence type="ECO:0000313" key="12">
    <source>
        <dbReference type="Proteomes" id="UP001216390"/>
    </source>
</evidence>
<dbReference type="EMBL" id="CP116942">
    <property type="protein sequence ID" value="WCO67270.1"/>
    <property type="molecule type" value="Genomic_DNA"/>
</dbReference>
<accession>A0AAF0BVZ4</accession>
<evidence type="ECO:0000256" key="6">
    <source>
        <dbReference type="ARBA" id="ARBA00023136"/>
    </source>
</evidence>
<feature type="domain" description="Ammonium transporter AmtB-like" evidence="10">
    <location>
        <begin position="41"/>
        <end position="449"/>
    </location>
</feature>
<comment type="similarity">
    <text evidence="2 8">Belongs to the ammonia transporter channel (TC 1.A.11.2) family.</text>
</comment>
<feature type="signal peptide" evidence="9">
    <location>
        <begin position="1"/>
        <end position="25"/>
    </location>
</feature>
<evidence type="ECO:0000256" key="9">
    <source>
        <dbReference type="SAM" id="SignalP"/>
    </source>
</evidence>
<evidence type="ECO:0000256" key="1">
    <source>
        <dbReference type="ARBA" id="ARBA00004141"/>
    </source>
</evidence>
<evidence type="ECO:0000256" key="2">
    <source>
        <dbReference type="ARBA" id="ARBA00005887"/>
    </source>
</evidence>
<evidence type="ECO:0000256" key="8">
    <source>
        <dbReference type="RuleBase" id="RU362002"/>
    </source>
</evidence>
<evidence type="ECO:0000256" key="3">
    <source>
        <dbReference type="ARBA" id="ARBA00022448"/>
    </source>
</evidence>
<comment type="subcellular location">
    <subcellularLocation>
        <location evidence="8">Cell membrane</location>
        <topology evidence="8">Multi-pass membrane protein</topology>
    </subcellularLocation>
    <subcellularLocation>
        <location evidence="1">Membrane</location>
        <topology evidence="1">Multi-pass membrane protein</topology>
    </subcellularLocation>
</comment>
<feature type="transmembrane region" description="Helical" evidence="8">
    <location>
        <begin position="234"/>
        <end position="254"/>
    </location>
</feature>
<sequence>MRRRLITGAVVAGGAALLVASPAGAQEVSSEPTTQAILDNLWVMIAGILVLFMQAGFALVEAGLTRGKNVANIMMKNLMDLCAGVLAFYVIGYSIAYGESGNSFIGWGNWFLDFASPTEFGAAPSADHLTIGTNFFFQVAFAATAATIVSGAMAERTKFKSYFIYSFVITALIYPIVVHWTWGGGWLAQREFPFSDFAGSTIVHSVGGWAALMGALILGPRLGKYTKDGKPRAILGHSIPLVMLGTVILFVGWFGFNPGSELAADLFVMDIAVITLLSAAAGGLTAMLTIWLKSGKPDVGMTCNGVLAGLVSITAGCGAFYNWAGIVVGAIGGILVVFSVEFFEKVVKVDDPVGAISVHGVCGAWGTLAIGIFAAKDDAFLGREDAGLIYGGGFDQLLTQIIMVGAVFLFVTITAGALFMAIKATVGLRVTPEEEIEGLDVLEHGSPGYAGDSLAGFSLDDLVTAGPSTSTKSEV</sequence>
<dbReference type="PROSITE" id="PS01219">
    <property type="entry name" value="AMMONIUM_TRANSP"/>
    <property type="match status" value="1"/>
</dbReference>
<evidence type="ECO:0000259" key="10">
    <source>
        <dbReference type="Pfam" id="PF00909"/>
    </source>
</evidence>
<feature type="transmembrane region" description="Helical" evidence="8">
    <location>
        <begin position="41"/>
        <end position="60"/>
    </location>
</feature>
<evidence type="ECO:0000256" key="4">
    <source>
        <dbReference type="ARBA" id="ARBA00022692"/>
    </source>
</evidence>
<organism evidence="11 12">
    <name type="scientific">Iamia majanohamensis</name>
    <dbReference type="NCBI Taxonomy" id="467976"/>
    <lineage>
        <taxon>Bacteria</taxon>
        <taxon>Bacillati</taxon>
        <taxon>Actinomycetota</taxon>
        <taxon>Acidimicrobiia</taxon>
        <taxon>Acidimicrobiales</taxon>
        <taxon>Iamiaceae</taxon>
        <taxon>Iamia</taxon>
    </lineage>
</organism>
<feature type="transmembrane region" description="Helical" evidence="8">
    <location>
        <begin position="135"/>
        <end position="155"/>
    </location>
</feature>
<dbReference type="GO" id="GO:0097272">
    <property type="term" value="P:ammonium homeostasis"/>
    <property type="evidence" value="ECO:0007669"/>
    <property type="project" value="TreeGrafter"/>
</dbReference>
<dbReference type="PANTHER" id="PTHR11730">
    <property type="entry name" value="AMMONIUM TRANSPORTER"/>
    <property type="match status" value="1"/>
</dbReference>
<dbReference type="SUPFAM" id="SSF111352">
    <property type="entry name" value="Ammonium transporter"/>
    <property type="match status" value="1"/>
</dbReference>
<feature type="transmembrane region" description="Helical" evidence="8">
    <location>
        <begin position="299"/>
        <end position="321"/>
    </location>
</feature>
<feature type="transmembrane region" description="Helical" evidence="8">
    <location>
        <begin position="81"/>
        <end position="98"/>
    </location>
</feature>
<dbReference type="InterPro" id="IPR029020">
    <property type="entry name" value="Ammonium/urea_transptr"/>
</dbReference>
<keyword evidence="9" id="KW-0732">Signal</keyword>
<dbReference type="AlphaFoldDB" id="A0AAF0BVZ4"/>
<reference evidence="11" key="1">
    <citation type="submission" date="2023-01" db="EMBL/GenBank/DDBJ databases">
        <title>The diversity of Class Acidimicrobiia in South China Sea sediment environments and the proposal of Iamia marina sp. nov., a novel species of the genus Iamia.</title>
        <authorList>
            <person name="He Y."/>
            <person name="Tian X."/>
        </authorList>
    </citation>
    <scope>NUCLEOTIDE SEQUENCE</scope>
    <source>
        <strain evidence="11">DSM 19957</strain>
    </source>
</reference>
<feature type="transmembrane region" description="Helical" evidence="8">
    <location>
        <begin position="397"/>
        <end position="422"/>
    </location>
</feature>
<feature type="transmembrane region" description="Helical" evidence="8">
    <location>
        <begin position="266"/>
        <end position="292"/>
    </location>
</feature>